<organism evidence="11 12">
    <name type="scientific">Archaeoglobus profundus (strain DSM 5631 / JCM 9629 / NBRC 100127 / Av18)</name>
    <dbReference type="NCBI Taxonomy" id="572546"/>
    <lineage>
        <taxon>Archaea</taxon>
        <taxon>Methanobacteriati</taxon>
        <taxon>Methanobacteriota</taxon>
        <taxon>Archaeoglobi</taxon>
        <taxon>Archaeoglobales</taxon>
        <taxon>Archaeoglobaceae</taxon>
        <taxon>Archaeoglobus</taxon>
    </lineage>
</organism>
<keyword evidence="7 8" id="KW-0315">Glutamine amidotransferase</keyword>
<dbReference type="Proteomes" id="UP000001901">
    <property type="component" value="Chromosome"/>
</dbReference>
<dbReference type="HOGENOM" id="CLU_022752_2_0_2"/>
<dbReference type="NCBIfam" id="NF002204">
    <property type="entry name" value="PRK01077.1"/>
    <property type="match status" value="1"/>
</dbReference>
<gene>
    <name evidence="8" type="primary">cbiA</name>
    <name evidence="11" type="ordered locus">Arcpr_1725</name>
</gene>
<feature type="domain" description="CobQ/CobB/MinD/ParA nucleotide binding" evidence="9">
    <location>
        <begin position="6"/>
        <end position="183"/>
    </location>
</feature>
<dbReference type="SUPFAM" id="SSF52540">
    <property type="entry name" value="P-loop containing nucleoside triphosphate hydrolases"/>
    <property type="match status" value="1"/>
</dbReference>
<dbReference type="InterPro" id="IPR004484">
    <property type="entry name" value="CbiA/CobB_synth"/>
</dbReference>
<evidence type="ECO:0000256" key="1">
    <source>
        <dbReference type="ARBA" id="ARBA00001946"/>
    </source>
</evidence>
<dbReference type="OrthoDB" id="8896at2157"/>
<dbReference type="InterPro" id="IPR027417">
    <property type="entry name" value="P-loop_NTPase"/>
</dbReference>
<dbReference type="UniPathway" id="UPA00148">
    <property type="reaction ID" value="UER00231"/>
</dbReference>
<evidence type="ECO:0000259" key="9">
    <source>
        <dbReference type="Pfam" id="PF01656"/>
    </source>
</evidence>
<keyword evidence="5 8" id="KW-0067">ATP-binding</keyword>
<dbReference type="EC" id="6.3.5.11" evidence="8"/>
<comment type="function">
    <text evidence="8">Catalyzes the ATP-dependent amidation of the two carboxylate groups at positions a and c of cobyrinate, using either L-glutamine or ammonia as the nitrogen source.</text>
</comment>
<dbReference type="Pfam" id="PF07685">
    <property type="entry name" value="GATase_3"/>
    <property type="match status" value="1"/>
</dbReference>
<dbReference type="InterPro" id="IPR011698">
    <property type="entry name" value="GATase_3"/>
</dbReference>
<dbReference type="PANTHER" id="PTHR43873">
    <property type="entry name" value="COBYRINATE A,C-DIAMIDE SYNTHASE"/>
    <property type="match status" value="1"/>
</dbReference>
<comment type="domain">
    <text evidence="8">Comprises of two domains. The C-terminal domain contains the binding site for glutamine and catalyzes the hydrolysis of this substrate to glutamate and ammonia. The N-terminal domain is anticipated to bind ATP and cobyrinate and catalyzes the ultimate synthesis of the diamide product. The ammonia produced via the glutaminase domain is probably translocated to the adjacent domain via a molecular tunnel, where it reacts with an activated intermediate.</text>
</comment>
<dbReference type="PaxDb" id="572546-Arcpr_1725"/>
<dbReference type="eggNOG" id="arCOG00106">
    <property type="taxonomic scope" value="Archaea"/>
</dbReference>
<evidence type="ECO:0000256" key="7">
    <source>
        <dbReference type="ARBA" id="ARBA00022962"/>
    </source>
</evidence>
<dbReference type="Gene3D" id="3.40.50.300">
    <property type="entry name" value="P-loop containing nucleotide triphosphate hydrolases"/>
    <property type="match status" value="2"/>
</dbReference>
<dbReference type="KEGG" id="apo:Arcpr_1725"/>
<dbReference type="SUPFAM" id="SSF52317">
    <property type="entry name" value="Class I glutamine amidotransferase-like"/>
    <property type="match status" value="1"/>
</dbReference>
<evidence type="ECO:0000256" key="8">
    <source>
        <dbReference type="HAMAP-Rule" id="MF_00027"/>
    </source>
</evidence>
<dbReference type="EMBL" id="CP001857">
    <property type="protein sequence ID" value="ADB58770.1"/>
    <property type="molecule type" value="Genomic_DNA"/>
</dbReference>
<dbReference type="HAMAP" id="MF_00027">
    <property type="entry name" value="CobB_CbiA"/>
    <property type="match status" value="1"/>
</dbReference>
<evidence type="ECO:0000256" key="4">
    <source>
        <dbReference type="ARBA" id="ARBA00022741"/>
    </source>
</evidence>
<evidence type="ECO:0000259" key="10">
    <source>
        <dbReference type="Pfam" id="PF07685"/>
    </source>
</evidence>
<keyword evidence="4 8" id="KW-0547">Nucleotide-binding</keyword>
<dbReference type="InterPro" id="IPR002586">
    <property type="entry name" value="CobQ/CobB/MinD/ParA_Nub-bd_dom"/>
</dbReference>
<feature type="site" description="Increases nucleophilicity of active site Cys" evidence="8">
    <location>
        <position position="432"/>
    </location>
</feature>
<comment type="cofactor">
    <cofactor evidence="1 8">
        <name>Mg(2+)</name>
        <dbReference type="ChEBI" id="CHEBI:18420"/>
    </cofactor>
</comment>
<keyword evidence="2 8" id="KW-0169">Cobalamin biosynthesis</keyword>
<evidence type="ECO:0000256" key="2">
    <source>
        <dbReference type="ARBA" id="ARBA00022573"/>
    </source>
</evidence>
<dbReference type="GO" id="GO:0042242">
    <property type="term" value="F:cobyrinic acid a,c-diamide synthase activity"/>
    <property type="evidence" value="ECO:0007669"/>
    <property type="project" value="UniProtKB-UniRule"/>
</dbReference>
<keyword evidence="12" id="KW-1185">Reference proteome</keyword>
<dbReference type="CDD" id="cd05388">
    <property type="entry name" value="CobB_N"/>
    <property type="match status" value="1"/>
</dbReference>
<comment type="miscellaneous">
    <text evidence="8">The a and c carboxylates of cobyrinate are activated for nucleophilic attack via formation of a phosphorylated intermediate by ATP. CbiA catalyzes first the amidation of the c-carboxylate, and then that of the a-carboxylate.</text>
</comment>
<feature type="active site" description="Nucleophile" evidence="8">
    <location>
        <position position="330"/>
    </location>
</feature>
<dbReference type="Pfam" id="PF01656">
    <property type="entry name" value="CbiA"/>
    <property type="match status" value="1"/>
</dbReference>
<dbReference type="RefSeq" id="WP_012941105.1">
    <property type="nucleotide sequence ID" value="NC_013741.1"/>
</dbReference>
<comment type="catalytic activity">
    <reaction evidence="8">
        <text>cob(II)yrinate + 2 L-glutamine + 2 ATP + 2 H2O = cob(II)yrinate a,c diamide + 2 L-glutamate + 2 ADP + 2 phosphate + 2 H(+)</text>
        <dbReference type="Rhea" id="RHEA:26289"/>
        <dbReference type="ChEBI" id="CHEBI:15377"/>
        <dbReference type="ChEBI" id="CHEBI:15378"/>
        <dbReference type="ChEBI" id="CHEBI:29985"/>
        <dbReference type="ChEBI" id="CHEBI:30616"/>
        <dbReference type="ChEBI" id="CHEBI:43474"/>
        <dbReference type="ChEBI" id="CHEBI:58359"/>
        <dbReference type="ChEBI" id="CHEBI:58537"/>
        <dbReference type="ChEBI" id="CHEBI:58894"/>
        <dbReference type="ChEBI" id="CHEBI:456216"/>
        <dbReference type="EC" id="6.3.5.11"/>
    </reaction>
</comment>
<comment type="similarity">
    <text evidence="8">Belongs to the CobB/CbiA family.</text>
</comment>
<proteinExistence type="inferred from homology"/>
<keyword evidence="3 8" id="KW-0436">Ligase</keyword>
<dbReference type="PROSITE" id="PS51274">
    <property type="entry name" value="GATASE_COBBQ"/>
    <property type="match status" value="1"/>
</dbReference>
<comment type="pathway">
    <text evidence="8">Cofactor biosynthesis; adenosylcobalamin biosynthesis; cob(II)yrinate a,c-diamide from sirohydrochlorin (anaerobic route): step 10/10.</text>
</comment>
<evidence type="ECO:0000256" key="5">
    <source>
        <dbReference type="ARBA" id="ARBA00022840"/>
    </source>
</evidence>
<dbReference type="NCBIfam" id="TIGR00379">
    <property type="entry name" value="cobB"/>
    <property type="match status" value="1"/>
</dbReference>
<reference evidence="11 12" key="1">
    <citation type="journal article" date="2010" name="Stand. Genomic Sci.">
        <title>Complete genome sequence of Archaeoglobus profundus type strain (AV18).</title>
        <authorList>
            <person name="von Jan M."/>
            <person name="Lapidus A."/>
            <person name="Del Rio T.G."/>
            <person name="Copeland A."/>
            <person name="Tice H."/>
            <person name="Cheng J.F."/>
            <person name="Lucas S."/>
            <person name="Chen F."/>
            <person name="Nolan M."/>
            <person name="Goodwin L."/>
            <person name="Han C."/>
            <person name="Pitluck S."/>
            <person name="Liolios K."/>
            <person name="Ivanova N."/>
            <person name="Mavromatis K."/>
            <person name="Ovchinnikova G."/>
            <person name="Chertkov O."/>
            <person name="Pati A."/>
            <person name="Chen A."/>
            <person name="Palaniappan K."/>
            <person name="Land M."/>
            <person name="Hauser L."/>
            <person name="Chang Y.J."/>
            <person name="Jeffries C.D."/>
            <person name="Saunders E."/>
            <person name="Brettin T."/>
            <person name="Detter J.C."/>
            <person name="Chain P."/>
            <person name="Eichinger K."/>
            <person name="Huber H."/>
            <person name="Spring S."/>
            <person name="Rohde M."/>
            <person name="Goker M."/>
            <person name="Wirth R."/>
            <person name="Woyke T."/>
            <person name="Bristow J."/>
            <person name="Eisen J.A."/>
            <person name="Markowitz V."/>
            <person name="Hugenholtz P."/>
            <person name="Kyrpides N.C."/>
            <person name="Klenk H.P."/>
        </authorList>
    </citation>
    <scope>NUCLEOTIDE SEQUENCE [LARGE SCALE GENOMIC DNA]</scope>
    <source>
        <strain evidence="12">DSM 5631 / JCM 9629 / NBRC 100127 / Av18</strain>
    </source>
</reference>
<sequence length="455" mass="51374">MDIPRITIAGIKSKVGKTTIAIGLMKALTDRGYVVQPYKVGPDFIDPIFHYFATKRHSRNLDDFMFSKYDILEAFERSFKGADIAVIEGKTGLYDSHNALDEKGSTASIAKILKSPVILVADAERINRSISAMLLGYKLFDRDVDIEGVILNRVGNPRHAEKVRKSVEKLAKMRVVGVIPRTAVDMPYRHLGLVPAHERGEIEEVIEKLAEMVETYVDVDKVVEIAHKAPKLEEVSYNAVFERRNSSVRIGVVRDKPFCFYYQDNIDALSAKAEVVVVDSLKDRKLPEVDALYIGGGFPEVFAEGLEKNKPFRKSVYKFCDSGKPVYAECGGLMFLGESIINDEGEFEMVGFLPIKTRMHTKFRALGYCVYRAVKANPISRVGDTIVGHEFHYSEVIPLEKLDFAYRVRRGKGVDGKHDGIIRKNTLANYIHLHVLSYPKMVEKFLKTAEKMRRS</sequence>
<dbReference type="AlphaFoldDB" id="D2RF76"/>
<evidence type="ECO:0000256" key="3">
    <source>
        <dbReference type="ARBA" id="ARBA00022598"/>
    </source>
</evidence>
<dbReference type="PANTHER" id="PTHR43873:SF1">
    <property type="entry name" value="COBYRINATE A,C-DIAMIDE SYNTHASE"/>
    <property type="match status" value="1"/>
</dbReference>
<protein>
    <recommendedName>
        <fullName evidence="8">Cobyrinate a,c-diamide synthase</fullName>
        <ecNumber evidence="8">6.3.5.11</ecNumber>
    </recommendedName>
    <alternativeName>
        <fullName evidence="8">Cobyrinic acid a,c-diamide synthetase</fullName>
    </alternativeName>
</protein>
<name>D2RF76_ARCPA</name>
<evidence type="ECO:0000313" key="11">
    <source>
        <dbReference type="EMBL" id="ADB58770.1"/>
    </source>
</evidence>
<evidence type="ECO:0000256" key="6">
    <source>
        <dbReference type="ARBA" id="ARBA00022842"/>
    </source>
</evidence>
<dbReference type="STRING" id="572546.Arcpr_1725"/>
<accession>D2RF76</accession>
<keyword evidence="6 8" id="KW-0460">Magnesium</keyword>
<dbReference type="CDD" id="cd03130">
    <property type="entry name" value="GATase1_CobB"/>
    <property type="match status" value="1"/>
</dbReference>
<dbReference type="GO" id="GO:0005524">
    <property type="term" value="F:ATP binding"/>
    <property type="evidence" value="ECO:0007669"/>
    <property type="project" value="UniProtKB-UniRule"/>
</dbReference>
<dbReference type="Gene3D" id="3.40.50.880">
    <property type="match status" value="1"/>
</dbReference>
<dbReference type="InterPro" id="IPR029062">
    <property type="entry name" value="Class_I_gatase-like"/>
</dbReference>
<evidence type="ECO:0000313" key="12">
    <source>
        <dbReference type="Proteomes" id="UP000001901"/>
    </source>
</evidence>
<dbReference type="GO" id="GO:0009236">
    <property type="term" value="P:cobalamin biosynthetic process"/>
    <property type="evidence" value="ECO:0007669"/>
    <property type="project" value="UniProtKB-UniRule"/>
</dbReference>
<feature type="domain" description="CobB/CobQ-like glutamine amidotransferase" evidence="10">
    <location>
        <begin position="249"/>
        <end position="437"/>
    </location>
</feature>
<dbReference type="GeneID" id="8740419"/>